<dbReference type="EMBL" id="CP053923">
    <property type="protein sequence ID" value="QNT70525.1"/>
    <property type="molecule type" value="Genomic_DNA"/>
</dbReference>
<organism evidence="2 3">
    <name type="scientific">Defluviicoccus vanus</name>
    <dbReference type="NCBI Taxonomy" id="111831"/>
    <lineage>
        <taxon>Bacteria</taxon>
        <taxon>Pseudomonadati</taxon>
        <taxon>Pseudomonadota</taxon>
        <taxon>Alphaproteobacteria</taxon>
        <taxon>Rhodospirillales</taxon>
        <taxon>Rhodospirillaceae</taxon>
        <taxon>Defluviicoccus</taxon>
    </lineage>
</organism>
<feature type="compositionally biased region" description="Polar residues" evidence="1">
    <location>
        <begin position="130"/>
        <end position="139"/>
    </location>
</feature>
<dbReference type="Proteomes" id="UP000516369">
    <property type="component" value="Chromosome"/>
</dbReference>
<dbReference type="KEGG" id="dvn:HQ394_15830"/>
<accession>A0A7H1N489</accession>
<name>A0A7H1N489_9PROT</name>
<dbReference type="AlphaFoldDB" id="A0A7H1N489"/>
<proteinExistence type="predicted"/>
<feature type="region of interest" description="Disordered" evidence="1">
    <location>
        <begin position="108"/>
        <end position="139"/>
    </location>
</feature>
<evidence type="ECO:0000313" key="2">
    <source>
        <dbReference type="EMBL" id="QNT70525.1"/>
    </source>
</evidence>
<evidence type="ECO:0000256" key="1">
    <source>
        <dbReference type="SAM" id="MobiDB-lite"/>
    </source>
</evidence>
<reference evidence="2 3" key="1">
    <citation type="submission" date="2020-05" db="EMBL/GenBank/DDBJ databases">
        <title>Complete closed genome sequence of Defluviicoccus vanus.</title>
        <authorList>
            <person name="Bessarab I."/>
            <person name="Arumugam K."/>
            <person name="Maszenan A.M."/>
            <person name="Seviour R.J."/>
            <person name="Williams R.B."/>
        </authorList>
    </citation>
    <scope>NUCLEOTIDE SEQUENCE [LARGE SCALE GENOMIC DNA]</scope>
    <source>
        <strain evidence="2 3">Ben 114</strain>
    </source>
</reference>
<evidence type="ECO:0000313" key="3">
    <source>
        <dbReference type="Proteomes" id="UP000516369"/>
    </source>
</evidence>
<sequence length="139" mass="14383">MTIALALAAAGCASGSNETSELMQSGEQSGYRWVGQGNQGNFGSAYSMCRRTLQMQSFSSMNSSFDQRTADAVTYSTPNVSVTGAASMVSFPNRRSFEGCMRTQGWALAGSEAQPMPAAPPAPAALPGSTPDNSTPGNP</sequence>
<protein>
    <submittedName>
        <fullName evidence="2">Uncharacterized protein</fullName>
    </submittedName>
</protein>
<dbReference type="RefSeq" id="WP_190261004.1">
    <property type="nucleotide sequence ID" value="NZ_CP053923.1"/>
</dbReference>
<gene>
    <name evidence="2" type="ORF">HQ394_15830</name>
</gene>
<keyword evidence="3" id="KW-1185">Reference proteome</keyword>